<evidence type="ECO:0000256" key="1">
    <source>
        <dbReference type="SAM" id="Phobius"/>
    </source>
</evidence>
<gene>
    <name evidence="2" type="ORF">AB6A40_010320</name>
</gene>
<dbReference type="Proteomes" id="UP001608902">
    <property type="component" value="Unassembled WGS sequence"/>
</dbReference>
<keyword evidence="1" id="KW-1133">Transmembrane helix</keyword>
<protein>
    <submittedName>
        <fullName evidence="2">Uncharacterized protein</fullName>
    </submittedName>
</protein>
<name>A0ABD6EW81_9BILA</name>
<keyword evidence="1" id="KW-0812">Transmembrane</keyword>
<organism evidence="2 3">
    <name type="scientific">Gnathostoma spinigerum</name>
    <dbReference type="NCBI Taxonomy" id="75299"/>
    <lineage>
        <taxon>Eukaryota</taxon>
        <taxon>Metazoa</taxon>
        <taxon>Ecdysozoa</taxon>
        <taxon>Nematoda</taxon>
        <taxon>Chromadorea</taxon>
        <taxon>Rhabditida</taxon>
        <taxon>Spirurina</taxon>
        <taxon>Gnathostomatomorpha</taxon>
        <taxon>Gnathostomatoidea</taxon>
        <taxon>Gnathostomatidae</taxon>
        <taxon>Gnathostoma</taxon>
    </lineage>
</organism>
<comment type="caution">
    <text evidence="2">The sequence shown here is derived from an EMBL/GenBank/DDBJ whole genome shotgun (WGS) entry which is preliminary data.</text>
</comment>
<feature type="transmembrane region" description="Helical" evidence="1">
    <location>
        <begin position="79"/>
        <end position="98"/>
    </location>
</feature>
<dbReference type="EMBL" id="JBGFUD010013024">
    <property type="protein sequence ID" value="MFH4983611.1"/>
    <property type="molecule type" value="Genomic_DNA"/>
</dbReference>
<dbReference type="Gene3D" id="1.20.1640.10">
    <property type="entry name" value="Multidrug efflux transporter AcrB transmembrane domain"/>
    <property type="match status" value="1"/>
</dbReference>
<feature type="transmembrane region" description="Helical" evidence="1">
    <location>
        <begin position="104"/>
        <end position="126"/>
    </location>
</feature>
<proteinExistence type="predicted"/>
<dbReference type="SUPFAM" id="SSF82866">
    <property type="entry name" value="Multidrug efflux transporter AcrB transmembrane domain"/>
    <property type="match status" value="1"/>
</dbReference>
<evidence type="ECO:0000313" key="2">
    <source>
        <dbReference type="EMBL" id="MFH4983611.1"/>
    </source>
</evidence>
<keyword evidence="1" id="KW-0472">Membrane</keyword>
<reference evidence="2 3" key="1">
    <citation type="submission" date="2024-08" db="EMBL/GenBank/DDBJ databases">
        <title>Gnathostoma spinigerum genome.</title>
        <authorList>
            <person name="Gonzalez-Bertolin B."/>
            <person name="Monzon S."/>
            <person name="Zaballos A."/>
            <person name="Jimenez P."/>
            <person name="Dekumyoy P."/>
            <person name="Varona S."/>
            <person name="Cuesta I."/>
            <person name="Sumanam S."/>
            <person name="Adisakwattana P."/>
            <person name="Gasser R.B."/>
            <person name="Hernandez-Gonzalez A."/>
            <person name="Young N.D."/>
            <person name="Perteguer M.J."/>
        </authorList>
    </citation>
    <scope>NUCLEOTIDE SEQUENCE [LARGE SCALE GENOMIC DNA]</scope>
    <source>
        <strain evidence="2">AL3</strain>
        <tissue evidence="2">Liver</tissue>
    </source>
</reference>
<dbReference type="PANTHER" id="PTHR10796:SF103">
    <property type="entry name" value="SSD DOMAIN-CONTAINING PROTEIN"/>
    <property type="match status" value="1"/>
</dbReference>
<dbReference type="AlphaFoldDB" id="A0ABD6EW81"/>
<dbReference type="PANTHER" id="PTHR10796">
    <property type="entry name" value="PATCHED-RELATED"/>
    <property type="match status" value="1"/>
</dbReference>
<evidence type="ECO:0000313" key="3">
    <source>
        <dbReference type="Proteomes" id="UP001608902"/>
    </source>
</evidence>
<accession>A0ABD6EW81</accession>
<sequence>MLINIFLMKSRFKILCAFSETKGTTASRPQRTISIIIGETQFDRSSTYSSNSTSSHRSSTQRRLEAVFRDVGWPVTQSGLSTIIGMCPLLAVKAYVVAVFWKTILLVTVLGLFHALWILPVFFLLISDIMRWLRMSSKS</sequence>
<keyword evidence="3" id="KW-1185">Reference proteome</keyword>
<dbReference type="InterPro" id="IPR051697">
    <property type="entry name" value="Patched_domain-protein"/>
</dbReference>